<accession>A0AAE3GPW6</accession>
<dbReference type="Proteomes" id="UP001204953">
    <property type="component" value="Unassembled WGS sequence"/>
</dbReference>
<keyword evidence="1" id="KW-0812">Transmembrane</keyword>
<evidence type="ECO:0000313" key="2">
    <source>
        <dbReference type="EMBL" id="MCP2728561.1"/>
    </source>
</evidence>
<protein>
    <submittedName>
        <fullName evidence="2">Uncharacterized protein</fullName>
    </submittedName>
</protein>
<comment type="caution">
    <text evidence="2">The sequence shown here is derived from an EMBL/GenBank/DDBJ whole genome shotgun (WGS) entry which is preliminary data.</text>
</comment>
<keyword evidence="1" id="KW-0472">Membrane</keyword>
<organism evidence="2 3">
    <name type="scientific">Limnofasciculus baicalensis BBK-W-15</name>
    <dbReference type="NCBI Taxonomy" id="2699891"/>
    <lineage>
        <taxon>Bacteria</taxon>
        <taxon>Bacillati</taxon>
        <taxon>Cyanobacteriota</taxon>
        <taxon>Cyanophyceae</taxon>
        <taxon>Coleofasciculales</taxon>
        <taxon>Coleofasciculaceae</taxon>
        <taxon>Limnofasciculus</taxon>
        <taxon>Limnofasciculus baicalensis</taxon>
    </lineage>
</organism>
<sequence>MLIPSLIALTIAIIAVYTSFKTAEEIEVVTAVLTALICLLISIICSPVILKVPLVAALLIGGQSLASILGWYILSSAE</sequence>
<evidence type="ECO:0000256" key="1">
    <source>
        <dbReference type="SAM" id="Phobius"/>
    </source>
</evidence>
<evidence type="ECO:0000313" key="3">
    <source>
        <dbReference type="Proteomes" id="UP001204953"/>
    </source>
</evidence>
<feature type="transmembrane region" description="Helical" evidence="1">
    <location>
        <begin position="55"/>
        <end position="74"/>
    </location>
</feature>
<dbReference type="RefSeq" id="WP_254011355.1">
    <property type="nucleotide sequence ID" value="NZ_JAMZMM010000061.1"/>
</dbReference>
<keyword evidence="3" id="KW-1185">Reference proteome</keyword>
<proteinExistence type="predicted"/>
<gene>
    <name evidence="2" type="ORF">NJ959_08740</name>
</gene>
<dbReference type="EMBL" id="JAMZMM010000061">
    <property type="protein sequence ID" value="MCP2728561.1"/>
    <property type="molecule type" value="Genomic_DNA"/>
</dbReference>
<name>A0AAE3GPW6_9CYAN</name>
<feature type="transmembrane region" description="Helical" evidence="1">
    <location>
        <begin position="28"/>
        <end position="50"/>
    </location>
</feature>
<dbReference type="AlphaFoldDB" id="A0AAE3GPW6"/>
<keyword evidence="1" id="KW-1133">Transmembrane helix</keyword>
<reference evidence="2" key="1">
    <citation type="submission" date="2022-06" db="EMBL/GenBank/DDBJ databases">
        <title>New cyanobacteria of genus Symplocastrum in benthos of Lake Baikal.</title>
        <authorList>
            <person name="Sorokovikova E."/>
            <person name="Tikhonova I."/>
            <person name="Krasnopeev A."/>
            <person name="Evseev P."/>
            <person name="Gladkikh A."/>
            <person name="Belykh O."/>
        </authorList>
    </citation>
    <scope>NUCLEOTIDE SEQUENCE</scope>
    <source>
        <strain evidence="2">BBK-W-15</strain>
    </source>
</reference>